<dbReference type="Proteomes" id="UP001165960">
    <property type="component" value="Unassembled WGS sequence"/>
</dbReference>
<accession>A0ACC2SCS5</accession>
<keyword evidence="2" id="KW-1185">Reference proteome</keyword>
<gene>
    <name evidence="1" type="ORF">DSO57_1033352</name>
</gene>
<proteinExistence type="predicted"/>
<protein>
    <submittedName>
        <fullName evidence="1">Uncharacterized protein</fullName>
    </submittedName>
</protein>
<comment type="caution">
    <text evidence="1">The sequence shown here is derived from an EMBL/GenBank/DDBJ whole genome shotgun (WGS) entry which is preliminary data.</text>
</comment>
<evidence type="ECO:0000313" key="1">
    <source>
        <dbReference type="EMBL" id="KAJ9060204.1"/>
    </source>
</evidence>
<sequence>MTPPLTPQPDRLMETPTAAEIMSTQFFGVLYITLKGMVDSMMPTSGPWSLLGQSMSYIIKLVPILWWALPAVLAQPHPKPTNTSTYAWFPERRSHSRIYQKWVRLMQLFASASQWSIPSLTCWRTLGARYQNWLLQMQQP</sequence>
<evidence type="ECO:0000313" key="2">
    <source>
        <dbReference type="Proteomes" id="UP001165960"/>
    </source>
</evidence>
<dbReference type="EMBL" id="QTSX02005232">
    <property type="protein sequence ID" value="KAJ9060204.1"/>
    <property type="molecule type" value="Genomic_DNA"/>
</dbReference>
<reference evidence="1" key="1">
    <citation type="submission" date="2022-04" db="EMBL/GenBank/DDBJ databases">
        <title>Genome of the entomopathogenic fungus Entomophthora muscae.</title>
        <authorList>
            <person name="Elya C."/>
            <person name="Lovett B.R."/>
            <person name="Lee E."/>
            <person name="Macias A.M."/>
            <person name="Hajek A.E."/>
            <person name="De Bivort B.L."/>
            <person name="Kasson M.T."/>
            <person name="De Fine Licht H.H."/>
            <person name="Stajich J.E."/>
        </authorList>
    </citation>
    <scope>NUCLEOTIDE SEQUENCE</scope>
    <source>
        <strain evidence="1">Berkeley</strain>
    </source>
</reference>
<organism evidence="1 2">
    <name type="scientific">Entomophthora muscae</name>
    <dbReference type="NCBI Taxonomy" id="34485"/>
    <lineage>
        <taxon>Eukaryota</taxon>
        <taxon>Fungi</taxon>
        <taxon>Fungi incertae sedis</taxon>
        <taxon>Zoopagomycota</taxon>
        <taxon>Entomophthoromycotina</taxon>
        <taxon>Entomophthoromycetes</taxon>
        <taxon>Entomophthorales</taxon>
        <taxon>Entomophthoraceae</taxon>
        <taxon>Entomophthora</taxon>
    </lineage>
</organism>
<name>A0ACC2SCS5_9FUNG</name>